<feature type="non-terminal residue" evidence="1">
    <location>
        <position position="69"/>
    </location>
</feature>
<accession>X0W272</accession>
<proteinExistence type="predicted"/>
<reference evidence="1" key="1">
    <citation type="journal article" date="2014" name="Front. Microbiol.">
        <title>High frequency of phylogenetically diverse reductive dehalogenase-homologous genes in deep subseafloor sedimentary metagenomes.</title>
        <authorList>
            <person name="Kawai M."/>
            <person name="Futagami T."/>
            <person name="Toyoda A."/>
            <person name="Takaki Y."/>
            <person name="Nishi S."/>
            <person name="Hori S."/>
            <person name="Arai W."/>
            <person name="Tsubouchi T."/>
            <person name="Morono Y."/>
            <person name="Uchiyama I."/>
            <person name="Ito T."/>
            <person name="Fujiyama A."/>
            <person name="Inagaki F."/>
            <person name="Takami H."/>
        </authorList>
    </citation>
    <scope>NUCLEOTIDE SEQUENCE</scope>
    <source>
        <strain evidence="1">Expedition CK06-06</strain>
    </source>
</reference>
<sequence length="69" mass="8223">MGLVKGYRRNINQQFSIHIAENTKKEEFQQILELNVSVHGEPVRDYINHVFLNHPRKEDVLFLYIKDSI</sequence>
<name>X0W272_9ZZZZ</name>
<protein>
    <submittedName>
        <fullName evidence="1">Uncharacterized protein</fullName>
    </submittedName>
</protein>
<dbReference type="EMBL" id="BARS01039956">
    <property type="protein sequence ID" value="GAG24894.1"/>
    <property type="molecule type" value="Genomic_DNA"/>
</dbReference>
<comment type="caution">
    <text evidence="1">The sequence shown here is derived from an EMBL/GenBank/DDBJ whole genome shotgun (WGS) entry which is preliminary data.</text>
</comment>
<evidence type="ECO:0000313" key="1">
    <source>
        <dbReference type="EMBL" id="GAG24894.1"/>
    </source>
</evidence>
<organism evidence="1">
    <name type="scientific">marine sediment metagenome</name>
    <dbReference type="NCBI Taxonomy" id="412755"/>
    <lineage>
        <taxon>unclassified sequences</taxon>
        <taxon>metagenomes</taxon>
        <taxon>ecological metagenomes</taxon>
    </lineage>
</organism>
<dbReference type="AlphaFoldDB" id="X0W272"/>
<gene>
    <name evidence="1" type="ORF">S01H1_60976</name>
</gene>